<accession>A0A218WK60</accession>
<evidence type="ECO:0000256" key="3">
    <source>
        <dbReference type="ARBA" id="ARBA00022729"/>
    </source>
</evidence>
<name>A0A218WK60_PUNGR</name>
<dbReference type="EMBL" id="MTKT01004293">
    <property type="protein sequence ID" value="OWM72422.1"/>
    <property type="molecule type" value="Genomic_DNA"/>
</dbReference>
<evidence type="ECO:0000313" key="9">
    <source>
        <dbReference type="Proteomes" id="UP000197138"/>
    </source>
</evidence>
<dbReference type="InterPro" id="IPR009606">
    <property type="entry name" value="DEAL/Modifying_wall_lignin1/2"/>
</dbReference>
<keyword evidence="3" id="KW-0732">Signal</keyword>
<keyword evidence="4 7" id="KW-1133">Transmembrane helix</keyword>
<dbReference type="AlphaFoldDB" id="A0A218WK60"/>
<feature type="transmembrane region" description="Helical" evidence="7">
    <location>
        <begin position="193"/>
        <end position="215"/>
    </location>
</feature>
<proteinExistence type="inferred from homology"/>
<evidence type="ECO:0000256" key="7">
    <source>
        <dbReference type="SAM" id="Phobius"/>
    </source>
</evidence>
<reference evidence="9" key="1">
    <citation type="journal article" date="2017" name="Plant J.">
        <title>The pomegranate (Punica granatum L.) genome and the genomics of punicalagin biosynthesis.</title>
        <authorList>
            <person name="Qin G."/>
            <person name="Xu C."/>
            <person name="Ming R."/>
            <person name="Tang H."/>
            <person name="Guyot R."/>
            <person name="Kramer E.M."/>
            <person name="Hu Y."/>
            <person name="Yi X."/>
            <person name="Qi Y."/>
            <person name="Xu X."/>
            <person name="Gao Z."/>
            <person name="Pan H."/>
            <person name="Jian J."/>
            <person name="Tian Y."/>
            <person name="Yue Z."/>
            <person name="Xu Y."/>
        </authorList>
    </citation>
    <scope>NUCLEOTIDE SEQUENCE [LARGE SCALE GENOMIC DNA]</scope>
    <source>
        <strain evidence="9">cv. Dabenzi</strain>
    </source>
</reference>
<dbReference type="GO" id="GO:0012505">
    <property type="term" value="C:endomembrane system"/>
    <property type="evidence" value="ECO:0007669"/>
    <property type="project" value="UniProtKB-SubCell"/>
</dbReference>
<feature type="transmembrane region" description="Helical" evidence="7">
    <location>
        <begin position="144"/>
        <end position="172"/>
    </location>
</feature>
<keyword evidence="2 7" id="KW-0812">Transmembrane</keyword>
<protein>
    <submittedName>
        <fullName evidence="8">Uncharacterized protein</fullName>
    </submittedName>
</protein>
<comment type="caution">
    <text evidence="8">The sequence shown here is derived from an EMBL/GenBank/DDBJ whole genome shotgun (WGS) entry which is preliminary data.</text>
</comment>
<gene>
    <name evidence="8" type="ORF">CDL15_Pgr018307</name>
</gene>
<sequence>MERNSLLICCGVVFFGLFSAATGFAAEATRIKGSSVQLVAPTQCAYPQSPALALGLTAAVALVIAQIIINVGIGCTYCNQSPHLSSSNWTIAVGCLVGSWFTFAVAFFLLLTAAAMNKRHGAFSTDFGSYYCYVVKPGVFAGGAALSIVSVTLGMLFTFAVAFFLLLTAAAMNKRHGAFSTDFGSYYCYVVKPGVFAGGAALSIVSVTLGMLYYLTLISPSDNDAAALHQEGITPGQSKLPIQRSQGPVFVHEDTYRRRQFA</sequence>
<evidence type="ECO:0000256" key="6">
    <source>
        <dbReference type="ARBA" id="ARBA00029467"/>
    </source>
</evidence>
<dbReference type="PANTHER" id="PTHR31769">
    <property type="entry name" value="OS07G0462200 PROTEIN-RELATED"/>
    <property type="match status" value="1"/>
</dbReference>
<feature type="transmembrane region" description="Helical" evidence="7">
    <location>
        <begin position="89"/>
        <end position="116"/>
    </location>
</feature>
<evidence type="ECO:0000256" key="5">
    <source>
        <dbReference type="ARBA" id="ARBA00023136"/>
    </source>
</evidence>
<evidence type="ECO:0000313" key="8">
    <source>
        <dbReference type="EMBL" id="OWM72422.1"/>
    </source>
</evidence>
<dbReference type="Proteomes" id="UP000197138">
    <property type="component" value="Unassembled WGS sequence"/>
</dbReference>
<evidence type="ECO:0000256" key="4">
    <source>
        <dbReference type="ARBA" id="ARBA00022989"/>
    </source>
</evidence>
<comment type="subcellular location">
    <subcellularLocation>
        <location evidence="1">Endomembrane system</location>
        <topology evidence="1">Multi-pass membrane protein</topology>
    </subcellularLocation>
</comment>
<feature type="transmembrane region" description="Helical" evidence="7">
    <location>
        <begin position="49"/>
        <end position="77"/>
    </location>
</feature>
<keyword evidence="5 7" id="KW-0472">Membrane</keyword>
<dbReference type="Pfam" id="PF06749">
    <property type="entry name" value="DUF1218"/>
    <property type="match status" value="2"/>
</dbReference>
<evidence type="ECO:0000256" key="1">
    <source>
        <dbReference type="ARBA" id="ARBA00004127"/>
    </source>
</evidence>
<organism evidence="8 9">
    <name type="scientific">Punica granatum</name>
    <name type="common">Pomegranate</name>
    <dbReference type="NCBI Taxonomy" id="22663"/>
    <lineage>
        <taxon>Eukaryota</taxon>
        <taxon>Viridiplantae</taxon>
        <taxon>Streptophyta</taxon>
        <taxon>Embryophyta</taxon>
        <taxon>Tracheophyta</taxon>
        <taxon>Spermatophyta</taxon>
        <taxon>Magnoliopsida</taxon>
        <taxon>eudicotyledons</taxon>
        <taxon>Gunneridae</taxon>
        <taxon>Pentapetalae</taxon>
        <taxon>rosids</taxon>
        <taxon>malvids</taxon>
        <taxon>Myrtales</taxon>
        <taxon>Lythraceae</taxon>
        <taxon>Punica</taxon>
    </lineage>
</organism>
<evidence type="ECO:0000256" key="2">
    <source>
        <dbReference type="ARBA" id="ARBA00022692"/>
    </source>
</evidence>
<dbReference type="InterPro" id="IPR052222">
    <property type="entry name" value="DESIGUAL"/>
</dbReference>
<comment type="similarity">
    <text evidence="6">Belongs to the DESIGUAL family.</text>
</comment>